<proteinExistence type="predicted"/>
<evidence type="ECO:0000256" key="1">
    <source>
        <dbReference type="SAM" id="Coils"/>
    </source>
</evidence>
<feature type="coiled-coil region" evidence="1">
    <location>
        <begin position="6"/>
        <end position="58"/>
    </location>
</feature>
<accession>A0A6C0I5E4</accession>
<dbReference type="EMBL" id="MN740093">
    <property type="protein sequence ID" value="QHT87587.1"/>
    <property type="molecule type" value="Genomic_DNA"/>
</dbReference>
<protein>
    <submittedName>
        <fullName evidence="2">Uncharacterized protein</fullName>
    </submittedName>
</protein>
<organism evidence="2">
    <name type="scientific">viral metagenome</name>
    <dbReference type="NCBI Taxonomy" id="1070528"/>
    <lineage>
        <taxon>unclassified sequences</taxon>
        <taxon>metagenomes</taxon>
        <taxon>organismal metagenomes</taxon>
    </lineage>
</organism>
<dbReference type="AlphaFoldDB" id="A0A6C0I5E4"/>
<evidence type="ECO:0000313" key="2">
    <source>
        <dbReference type="EMBL" id="QHT87587.1"/>
    </source>
</evidence>
<keyword evidence="1" id="KW-0175">Coiled coil</keyword>
<reference evidence="2" key="1">
    <citation type="journal article" date="2020" name="Nature">
        <title>Giant virus diversity and host interactions through global metagenomics.</title>
        <authorList>
            <person name="Schulz F."/>
            <person name="Roux S."/>
            <person name="Paez-Espino D."/>
            <person name="Jungbluth S."/>
            <person name="Walsh D.A."/>
            <person name="Denef V.J."/>
            <person name="McMahon K.D."/>
            <person name="Konstantinidis K.T."/>
            <person name="Eloe-Fadrosh E.A."/>
            <person name="Kyrpides N.C."/>
            <person name="Woyke T."/>
        </authorList>
    </citation>
    <scope>NUCLEOTIDE SEQUENCE</scope>
    <source>
        <strain evidence="2">GVMAG-M-3300023184-190</strain>
    </source>
</reference>
<name>A0A6C0I5E4_9ZZZZ</name>
<sequence>MKHHHLQNLTTKYNVLVEELNTMREQYNKHYQNHANTLLFLQMKNQELHQELAEYKKVMPVIPPHTPYPKKKNGYENGDFLDEDRKVTPMPNVSIIPHPIPPPHPQPPVVVPKCFNPYYSSYPHYYDYLSPSYPYSSYPYNYPYSSYPYYREGPKPKPRPPIHIPVRPPGYHPIHPPGYLPGVPTPHPYPILPKDFLHDSDSDSDDE</sequence>